<dbReference type="Gene3D" id="3.40.190.10">
    <property type="entry name" value="Periplasmic binding protein-like II"/>
    <property type="match status" value="2"/>
</dbReference>
<keyword evidence="7" id="KW-1185">Reference proteome</keyword>
<keyword evidence="2" id="KW-0805">Transcription regulation</keyword>
<proteinExistence type="inferred from homology"/>
<dbReference type="SUPFAM" id="SSF53850">
    <property type="entry name" value="Periplasmic binding protein-like II"/>
    <property type="match status" value="1"/>
</dbReference>
<dbReference type="GO" id="GO:0003677">
    <property type="term" value="F:DNA binding"/>
    <property type="evidence" value="ECO:0007669"/>
    <property type="project" value="UniProtKB-KW"/>
</dbReference>
<dbReference type="Proteomes" id="UP000741013">
    <property type="component" value="Unassembled WGS sequence"/>
</dbReference>
<sequence length="310" mass="33358">MITAERLRVLVEVAHAGSIATAARRMGFTPSALSQQLARLEREVGCALLDRRPTGAALTEAGRLLVAHGEAITGELRAAELAIAELRELPATDLSVGAFATAGQVLLPPALRAFRQAHPRTRLRLTDLEPPDGYDLVLSGDLDLLITHRYPGVRLPPSRGLARRPLLADRLRLVLPADHALANARRPRFEDFAEDDWISGDDAAPSRVCFESLVAETGVAPRVAYETRDYAVILALVRAGLGVSFVPDTLLAGAGQDGLVVRDLTGRRPVREIHTVHRDRPPAHVTTMVSLLAESAARFTARSSGSPSRG</sequence>
<evidence type="ECO:0000259" key="5">
    <source>
        <dbReference type="PROSITE" id="PS50931"/>
    </source>
</evidence>
<evidence type="ECO:0000256" key="3">
    <source>
        <dbReference type="ARBA" id="ARBA00023125"/>
    </source>
</evidence>
<dbReference type="PROSITE" id="PS50931">
    <property type="entry name" value="HTH_LYSR"/>
    <property type="match status" value="1"/>
</dbReference>
<dbReference type="InterPro" id="IPR000847">
    <property type="entry name" value="LysR_HTH_N"/>
</dbReference>
<gene>
    <name evidence="6" type="ORF">JOM49_005878</name>
</gene>
<dbReference type="CDD" id="cd08423">
    <property type="entry name" value="PBP2_LTTR_like_6"/>
    <property type="match status" value="1"/>
</dbReference>
<evidence type="ECO:0000256" key="1">
    <source>
        <dbReference type="ARBA" id="ARBA00009437"/>
    </source>
</evidence>
<dbReference type="SUPFAM" id="SSF46785">
    <property type="entry name" value="Winged helix' DNA-binding domain"/>
    <property type="match status" value="1"/>
</dbReference>
<keyword evidence="3 6" id="KW-0238">DNA-binding</keyword>
<evidence type="ECO:0000256" key="4">
    <source>
        <dbReference type="ARBA" id="ARBA00023163"/>
    </source>
</evidence>
<name>A0ABS4PY41_9PSEU</name>
<dbReference type="Gene3D" id="1.10.10.10">
    <property type="entry name" value="Winged helix-like DNA-binding domain superfamily/Winged helix DNA-binding domain"/>
    <property type="match status" value="1"/>
</dbReference>
<comment type="caution">
    <text evidence="6">The sequence shown here is derived from an EMBL/GenBank/DDBJ whole genome shotgun (WGS) entry which is preliminary data.</text>
</comment>
<keyword evidence="4" id="KW-0804">Transcription</keyword>
<dbReference type="RefSeq" id="WP_209667380.1">
    <property type="nucleotide sequence ID" value="NZ_JAGGMS010000001.1"/>
</dbReference>
<dbReference type="InterPro" id="IPR036390">
    <property type="entry name" value="WH_DNA-bd_sf"/>
</dbReference>
<feature type="domain" description="HTH lysR-type" evidence="5">
    <location>
        <begin position="2"/>
        <end position="59"/>
    </location>
</feature>
<evidence type="ECO:0000313" key="6">
    <source>
        <dbReference type="EMBL" id="MBP2184352.1"/>
    </source>
</evidence>
<dbReference type="InterPro" id="IPR036388">
    <property type="entry name" value="WH-like_DNA-bd_sf"/>
</dbReference>
<reference evidence="6 7" key="1">
    <citation type="submission" date="2021-03" db="EMBL/GenBank/DDBJ databases">
        <title>Sequencing the genomes of 1000 actinobacteria strains.</title>
        <authorList>
            <person name="Klenk H.-P."/>
        </authorList>
    </citation>
    <scope>NUCLEOTIDE SEQUENCE [LARGE SCALE GENOMIC DNA]</scope>
    <source>
        <strain evidence="6 7">DSM 45510</strain>
    </source>
</reference>
<dbReference type="Pfam" id="PF03466">
    <property type="entry name" value="LysR_substrate"/>
    <property type="match status" value="1"/>
</dbReference>
<protein>
    <submittedName>
        <fullName evidence="6">DNA-binding transcriptional LysR family regulator</fullName>
    </submittedName>
</protein>
<organism evidence="6 7">
    <name type="scientific">Amycolatopsis magusensis</name>
    <dbReference type="NCBI Taxonomy" id="882444"/>
    <lineage>
        <taxon>Bacteria</taxon>
        <taxon>Bacillati</taxon>
        <taxon>Actinomycetota</taxon>
        <taxon>Actinomycetes</taxon>
        <taxon>Pseudonocardiales</taxon>
        <taxon>Pseudonocardiaceae</taxon>
        <taxon>Amycolatopsis</taxon>
    </lineage>
</organism>
<dbReference type="InterPro" id="IPR005119">
    <property type="entry name" value="LysR_subst-bd"/>
</dbReference>
<accession>A0ABS4PY41</accession>
<dbReference type="Pfam" id="PF00126">
    <property type="entry name" value="HTH_1"/>
    <property type="match status" value="1"/>
</dbReference>
<evidence type="ECO:0000313" key="7">
    <source>
        <dbReference type="Proteomes" id="UP000741013"/>
    </source>
</evidence>
<dbReference type="PANTHER" id="PTHR30346:SF29">
    <property type="entry name" value="LYSR SUBSTRATE-BINDING"/>
    <property type="match status" value="1"/>
</dbReference>
<comment type="similarity">
    <text evidence="1">Belongs to the LysR transcriptional regulatory family.</text>
</comment>
<dbReference type="PANTHER" id="PTHR30346">
    <property type="entry name" value="TRANSCRIPTIONAL DUAL REGULATOR HCAR-RELATED"/>
    <property type="match status" value="1"/>
</dbReference>
<dbReference type="EMBL" id="JAGGMS010000001">
    <property type="protein sequence ID" value="MBP2184352.1"/>
    <property type="molecule type" value="Genomic_DNA"/>
</dbReference>
<evidence type="ECO:0000256" key="2">
    <source>
        <dbReference type="ARBA" id="ARBA00023015"/>
    </source>
</evidence>